<sequence>MAKENGQIDKKGDVWTTVYIDGGWSKRSYGHNYNAASGVGVIIGQFTKQLLYIGVRNKYCCVCARYANRQEMPKQHVCYKNWDVLSPAMESDIIVEGFRQSMEMHNLK</sequence>
<accession>A0A9P0G9M2</accession>
<feature type="domain" description="Mutator-like transposase" evidence="1">
    <location>
        <begin position="2"/>
        <end position="107"/>
    </location>
</feature>
<keyword evidence="3" id="KW-1185">Reference proteome</keyword>
<dbReference type="OrthoDB" id="6431392at2759"/>
<protein>
    <recommendedName>
        <fullName evidence="1">Mutator-like transposase domain-containing protein</fullName>
    </recommendedName>
</protein>
<reference evidence="2" key="1">
    <citation type="submission" date="2022-01" db="EMBL/GenBank/DDBJ databases">
        <authorList>
            <person name="King R."/>
        </authorList>
    </citation>
    <scope>NUCLEOTIDE SEQUENCE</scope>
</reference>
<evidence type="ECO:0000259" key="1">
    <source>
        <dbReference type="Pfam" id="PF20700"/>
    </source>
</evidence>
<gene>
    <name evidence="2" type="ORF">PSYICH_LOCUS8022</name>
</gene>
<dbReference type="EMBL" id="OV651833">
    <property type="protein sequence ID" value="CAH1107374.1"/>
    <property type="molecule type" value="Genomic_DNA"/>
</dbReference>
<dbReference type="Proteomes" id="UP001153636">
    <property type="component" value="Chromosome 21"/>
</dbReference>
<dbReference type="AlphaFoldDB" id="A0A9P0G9M2"/>
<dbReference type="Pfam" id="PF20700">
    <property type="entry name" value="Mutator"/>
    <property type="match status" value="1"/>
</dbReference>
<evidence type="ECO:0000313" key="3">
    <source>
        <dbReference type="Proteomes" id="UP001153636"/>
    </source>
</evidence>
<organism evidence="2 3">
    <name type="scientific">Psylliodes chrysocephalus</name>
    <dbReference type="NCBI Taxonomy" id="3402493"/>
    <lineage>
        <taxon>Eukaryota</taxon>
        <taxon>Metazoa</taxon>
        <taxon>Ecdysozoa</taxon>
        <taxon>Arthropoda</taxon>
        <taxon>Hexapoda</taxon>
        <taxon>Insecta</taxon>
        <taxon>Pterygota</taxon>
        <taxon>Neoptera</taxon>
        <taxon>Endopterygota</taxon>
        <taxon>Coleoptera</taxon>
        <taxon>Polyphaga</taxon>
        <taxon>Cucujiformia</taxon>
        <taxon>Chrysomeloidea</taxon>
        <taxon>Chrysomelidae</taxon>
        <taxon>Galerucinae</taxon>
        <taxon>Alticini</taxon>
        <taxon>Psylliodes</taxon>
    </lineage>
</organism>
<dbReference type="InterPro" id="IPR049012">
    <property type="entry name" value="Mutator_transp_dom"/>
</dbReference>
<name>A0A9P0G9M2_9CUCU</name>
<evidence type="ECO:0000313" key="2">
    <source>
        <dbReference type="EMBL" id="CAH1107374.1"/>
    </source>
</evidence>
<proteinExistence type="predicted"/>